<organism evidence="2 3">
    <name type="scientific">Sphenostylis stenocarpa</name>
    <dbReference type="NCBI Taxonomy" id="92480"/>
    <lineage>
        <taxon>Eukaryota</taxon>
        <taxon>Viridiplantae</taxon>
        <taxon>Streptophyta</taxon>
        <taxon>Embryophyta</taxon>
        <taxon>Tracheophyta</taxon>
        <taxon>Spermatophyta</taxon>
        <taxon>Magnoliopsida</taxon>
        <taxon>eudicotyledons</taxon>
        <taxon>Gunneridae</taxon>
        <taxon>Pentapetalae</taxon>
        <taxon>rosids</taxon>
        <taxon>fabids</taxon>
        <taxon>Fabales</taxon>
        <taxon>Fabaceae</taxon>
        <taxon>Papilionoideae</taxon>
        <taxon>50 kb inversion clade</taxon>
        <taxon>NPAAA clade</taxon>
        <taxon>indigoferoid/millettioid clade</taxon>
        <taxon>Phaseoleae</taxon>
        <taxon>Sphenostylis</taxon>
    </lineage>
</organism>
<name>A0AA86T505_9FABA</name>
<keyword evidence="1" id="KW-1133">Transmembrane helix</keyword>
<accession>A0AA86T505</accession>
<evidence type="ECO:0000313" key="2">
    <source>
        <dbReference type="EMBL" id="CAJ1950997.1"/>
    </source>
</evidence>
<dbReference type="AlphaFoldDB" id="A0AA86T505"/>
<evidence type="ECO:0000256" key="1">
    <source>
        <dbReference type="SAM" id="Phobius"/>
    </source>
</evidence>
<dbReference type="Proteomes" id="UP001189624">
    <property type="component" value="Chromosome 4"/>
</dbReference>
<feature type="transmembrane region" description="Helical" evidence="1">
    <location>
        <begin position="9"/>
        <end position="31"/>
    </location>
</feature>
<protein>
    <submittedName>
        <fullName evidence="2">Uncharacterized protein</fullName>
    </submittedName>
</protein>
<dbReference type="EMBL" id="OY731401">
    <property type="protein sequence ID" value="CAJ1950997.1"/>
    <property type="molecule type" value="Genomic_DNA"/>
</dbReference>
<keyword evidence="1" id="KW-0472">Membrane</keyword>
<keyword evidence="1" id="KW-0812">Transmembrane</keyword>
<proteinExistence type="predicted"/>
<reference evidence="2" key="1">
    <citation type="submission" date="2023-10" db="EMBL/GenBank/DDBJ databases">
        <authorList>
            <person name="Domelevo Entfellner J.-B."/>
        </authorList>
    </citation>
    <scope>NUCLEOTIDE SEQUENCE</scope>
</reference>
<keyword evidence="3" id="KW-1185">Reference proteome</keyword>
<evidence type="ECO:0000313" key="3">
    <source>
        <dbReference type="Proteomes" id="UP001189624"/>
    </source>
</evidence>
<sequence length="84" mass="9994">MEDMRTDTLFLCSSLVLVNVFPFITLILEIIKANTIKQKPKPYFIHACIFQRSFWACIHKLWLNSNRIKKMFISFCSDVKLQHE</sequence>
<gene>
    <name evidence="2" type="ORF">AYBTSS11_LOCUS14545</name>
</gene>
<dbReference type="Gramene" id="rna-AYBTSS11_LOCUS14545">
    <property type="protein sequence ID" value="CAJ1950997.1"/>
    <property type="gene ID" value="gene-AYBTSS11_LOCUS14545"/>
</dbReference>